<dbReference type="GO" id="GO:0003676">
    <property type="term" value="F:nucleic acid binding"/>
    <property type="evidence" value="ECO:0007669"/>
    <property type="project" value="InterPro"/>
</dbReference>
<keyword evidence="4" id="KW-1185">Reference proteome</keyword>
<dbReference type="Proteomes" id="UP000835052">
    <property type="component" value="Unassembled WGS sequence"/>
</dbReference>
<feature type="region of interest" description="Disordered" evidence="1">
    <location>
        <begin position="934"/>
        <end position="991"/>
    </location>
</feature>
<protein>
    <recommendedName>
        <fullName evidence="2">DNA/RNA-binding protein Alba-like domain-containing protein</fullName>
    </recommendedName>
</protein>
<reference evidence="3" key="1">
    <citation type="submission" date="2020-10" db="EMBL/GenBank/DDBJ databases">
        <authorList>
            <person name="Kikuchi T."/>
        </authorList>
    </citation>
    <scope>NUCLEOTIDE SEQUENCE</scope>
    <source>
        <strain evidence="3">NKZ352</strain>
    </source>
</reference>
<dbReference type="AlphaFoldDB" id="A0A8S1GWJ3"/>
<feature type="domain" description="DNA/RNA-binding protein Alba-like" evidence="2">
    <location>
        <begin position="816"/>
        <end position="880"/>
    </location>
</feature>
<evidence type="ECO:0000256" key="1">
    <source>
        <dbReference type="SAM" id="MobiDB-lite"/>
    </source>
</evidence>
<name>A0A8S1GWJ3_9PELO</name>
<gene>
    <name evidence="3" type="ORF">CAUJ_LOCUS3624</name>
</gene>
<feature type="compositionally biased region" description="Basic and acidic residues" evidence="1">
    <location>
        <begin position="966"/>
        <end position="985"/>
    </location>
</feature>
<organism evidence="3 4">
    <name type="scientific">Caenorhabditis auriculariae</name>
    <dbReference type="NCBI Taxonomy" id="2777116"/>
    <lineage>
        <taxon>Eukaryota</taxon>
        <taxon>Metazoa</taxon>
        <taxon>Ecdysozoa</taxon>
        <taxon>Nematoda</taxon>
        <taxon>Chromadorea</taxon>
        <taxon>Rhabditida</taxon>
        <taxon>Rhabditina</taxon>
        <taxon>Rhabditomorpha</taxon>
        <taxon>Rhabditoidea</taxon>
        <taxon>Rhabditidae</taxon>
        <taxon>Peloderinae</taxon>
        <taxon>Caenorhabditis</taxon>
    </lineage>
</organism>
<evidence type="ECO:0000259" key="2">
    <source>
        <dbReference type="Pfam" id="PF01918"/>
    </source>
</evidence>
<dbReference type="SUPFAM" id="SSF82704">
    <property type="entry name" value="AlbA-like"/>
    <property type="match status" value="1"/>
</dbReference>
<sequence length="991" mass="114011">MLSPLNHLIYGVAQKQRRSLKEVSTLFLVNKEKPLRNVEGEAYTVDELRSFLRDSMTNEGLKEFIPVVDNIFDRLAVGDEALTYFALVATLSLPRQTFVESIQARSIAQGLMSLFRDKYSPVLYAEPITISGVPQLAWDISSVVEKTLAEVSPLPPPCDLSEIQAINEHGLLTSEYVETLSCEALMQSVRKGKPLKYGYFSFDDYLESLSELFGGKSSDLFQKNENEEFHLLPCRVGDWTMAMTSAVLGQEIHIAGKLQKARRLWQKQENLHSTVAHRLCFEFVLSEIRIFSEFGPVKYYAYDFSMSTAPKDFYVREKSKILYDLAKFHLQLLQSLFQIVEDPSLTLISLQEIARVASLSSLNRFSRKPWIKLDNFLIRRISSIVSTALTCSDADLEGFFIEEPQNQMKREWVSIWQRMSPLRLPTSPNIGPTLASYVSDLVIAFRLAATDNLILQMGYTAPSEQLSLLELLPYSEERLEPYLEDVEYEKDRRYLEECIQVQLDKLPSVQIIHTIWKSFFEELRKMFFFVYHFFTKAHHHFSQEEWSKNKKSEMKLKGWLIGECAFDRKLVNAISLRDDPMFGGFRVMLTLTKTMSMFMRRRFVSCYSFVNSLMCLFRRSLHSIIEAKKSELLLIESQPRFYLHHMYSVVFAIRAKMMGLVSSAWHIFEKKLASIEGVGSPQSLKEAYVHHREFVRSVDSAVMFTTCRGATAPIIKMMVDSTVDCANACVNDDAISAQAHYDKFLANFHLFIEQCRMDRDTYKLYSRLDFETSFETPGVSRVDLKSAQGFMEHYVPAAEEFLEASNPFPAPYNEGKTMLVNRNTKFGNILQVVREYFKDDLNRFVVFKSVDGATDKAISCVEVFKNQTKDPLYQWTKLTTAKKIVNWKCLTDGPRDIRATIEFPTLFIVVSRDPFPGDFSCMSMQCSMDKEVPFREEISGGRPPRKSQGTRSRGSKTPNKWGRPTMEQRKEQGAKKTELLREVDRQTAQGN</sequence>
<dbReference type="Pfam" id="PF01918">
    <property type="entry name" value="Alba"/>
    <property type="match status" value="1"/>
</dbReference>
<evidence type="ECO:0000313" key="3">
    <source>
        <dbReference type="EMBL" id="CAD6187705.1"/>
    </source>
</evidence>
<feature type="compositionally biased region" description="Polar residues" evidence="1">
    <location>
        <begin position="947"/>
        <end position="958"/>
    </location>
</feature>
<proteinExistence type="predicted"/>
<accession>A0A8S1GWJ3</accession>
<evidence type="ECO:0000313" key="4">
    <source>
        <dbReference type="Proteomes" id="UP000835052"/>
    </source>
</evidence>
<dbReference type="OrthoDB" id="424402at2759"/>
<dbReference type="InterPro" id="IPR036882">
    <property type="entry name" value="Alba-like_dom_sf"/>
</dbReference>
<dbReference type="EMBL" id="CAJGYM010000007">
    <property type="protein sequence ID" value="CAD6187705.1"/>
    <property type="molecule type" value="Genomic_DNA"/>
</dbReference>
<dbReference type="InterPro" id="IPR002775">
    <property type="entry name" value="DNA/RNA-bd_Alba-like"/>
</dbReference>
<comment type="caution">
    <text evidence="3">The sequence shown here is derived from an EMBL/GenBank/DDBJ whole genome shotgun (WGS) entry which is preliminary data.</text>
</comment>